<evidence type="ECO:0000259" key="6">
    <source>
        <dbReference type="PROSITE" id="PS50004"/>
    </source>
</evidence>
<evidence type="ECO:0000256" key="3">
    <source>
        <dbReference type="ARBA" id="ARBA00022989"/>
    </source>
</evidence>
<gene>
    <name evidence="8" type="primary">BAGP1_2</name>
    <name evidence="8" type="ORF">Tsubulata_038024</name>
</gene>
<dbReference type="Pfam" id="PF16016">
    <property type="entry name" value="VASt"/>
    <property type="match status" value="1"/>
</dbReference>
<dbReference type="InterPro" id="IPR031968">
    <property type="entry name" value="VASt"/>
</dbReference>
<dbReference type="InterPro" id="IPR004182">
    <property type="entry name" value="GRAM"/>
</dbReference>
<dbReference type="InterPro" id="IPR011993">
    <property type="entry name" value="PH-like_dom_sf"/>
</dbReference>
<evidence type="ECO:0000313" key="9">
    <source>
        <dbReference type="Proteomes" id="UP001141552"/>
    </source>
</evidence>
<dbReference type="CDD" id="cd00030">
    <property type="entry name" value="C2"/>
    <property type="match status" value="1"/>
</dbReference>
<evidence type="ECO:0000256" key="5">
    <source>
        <dbReference type="SAM" id="MobiDB-lite"/>
    </source>
</evidence>
<evidence type="ECO:0000256" key="2">
    <source>
        <dbReference type="ARBA" id="ARBA00022692"/>
    </source>
</evidence>
<keyword evidence="2" id="KW-0812">Transmembrane</keyword>
<evidence type="ECO:0000313" key="8">
    <source>
        <dbReference type="EMBL" id="KAJ4847763.1"/>
    </source>
</evidence>
<accession>A0A9Q0GDP7</accession>
<keyword evidence="3" id="KW-1133">Transmembrane helix</keyword>
<name>A0A9Q0GDP7_9ROSI</name>
<dbReference type="Gene3D" id="2.30.29.30">
    <property type="entry name" value="Pleckstrin-homology domain (PH domain)/Phosphotyrosine-binding domain (PTB)"/>
    <property type="match status" value="1"/>
</dbReference>
<organism evidence="8 9">
    <name type="scientific">Turnera subulata</name>
    <dbReference type="NCBI Taxonomy" id="218843"/>
    <lineage>
        <taxon>Eukaryota</taxon>
        <taxon>Viridiplantae</taxon>
        <taxon>Streptophyta</taxon>
        <taxon>Embryophyta</taxon>
        <taxon>Tracheophyta</taxon>
        <taxon>Spermatophyta</taxon>
        <taxon>Magnoliopsida</taxon>
        <taxon>eudicotyledons</taxon>
        <taxon>Gunneridae</taxon>
        <taxon>Pentapetalae</taxon>
        <taxon>rosids</taxon>
        <taxon>fabids</taxon>
        <taxon>Malpighiales</taxon>
        <taxon>Passifloraceae</taxon>
        <taxon>Turnera</taxon>
    </lineage>
</organism>
<dbReference type="InterPro" id="IPR035892">
    <property type="entry name" value="C2_domain_sf"/>
</dbReference>
<dbReference type="PRINTS" id="PR00360">
    <property type="entry name" value="C2DOMAIN"/>
</dbReference>
<dbReference type="PANTHER" id="PTHR47038:SF1">
    <property type="entry name" value="BAG-ASSOCIATED GRAM PROTEIN 1"/>
    <property type="match status" value="1"/>
</dbReference>
<dbReference type="SMART" id="SM00568">
    <property type="entry name" value="GRAM"/>
    <property type="match status" value="1"/>
</dbReference>
<keyword evidence="4" id="KW-0472">Membrane</keyword>
<dbReference type="PROSITE" id="PS51778">
    <property type="entry name" value="VAST"/>
    <property type="match status" value="1"/>
</dbReference>
<dbReference type="AlphaFoldDB" id="A0A9Q0GDP7"/>
<dbReference type="InterPro" id="IPR044655">
    <property type="entry name" value="BAGP1-like"/>
</dbReference>
<evidence type="ECO:0000259" key="7">
    <source>
        <dbReference type="PROSITE" id="PS51778"/>
    </source>
</evidence>
<dbReference type="Pfam" id="PF00168">
    <property type="entry name" value="C2"/>
    <property type="match status" value="1"/>
</dbReference>
<dbReference type="SUPFAM" id="SSF49562">
    <property type="entry name" value="C2 domain (Calcium/lipid-binding domain, CaLB)"/>
    <property type="match status" value="1"/>
</dbReference>
<reference evidence="8" key="2">
    <citation type="journal article" date="2023" name="Plants (Basel)">
        <title>Annotation of the Turnera subulata (Passifloraceae) Draft Genome Reveals the S-Locus Evolved after the Divergence of Turneroideae from Passifloroideae in a Stepwise Manner.</title>
        <authorList>
            <person name="Henning P.M."/>
            <person name="Roalson E.H."/>
            <person name="Mir W."/>
            <person name="McCubbin A.G."/>
            <person name="Shore J.S."/>
        </authorList>
    </citation>
    <scope>NUCLEOTIDE SEQUENCE</scope>
    <source>
        <strain evidence="8">F60SS</strain>
    </source>
</reference>
<feature type="domain" description="C2" evidence="6">
    <location>
        <begin position="63"/>
        <end position="179"/>
    </location>
</feature>
<dbReference type="PANTHER" id="PTHR47038">
    <property type="entry name" value="BAG-ASSOCIATED GRAM PROTEIN 1"/>
    <property type="match status" value="1"/>
</dbReference>
<dbReference type="SMART" id="SM00239">
    <property type="entry name" value="C2"/>
    <property type="match status" value="1"/>
</dbReference>
<evidence type="ECO:0000256" key="1">
    <source>
        <dbReference type="ARBA" id="ARBA00004167"/>
    </source>
</evidence>
<sequence>MTMFVIETALEVLVPTWWEIKVTVAAAAFVIASWWFFSLGGGREGDCGGGGGDRLDSGGDVVDEKDKIGQLKGDPQANSAYIIKVELLAAKNLIGANLNGTSDPYAIITCGSEKRFSSMVPGARNPMWGEEFNFSVDELPVQINVTIYDWDIIWKSAVLGSVTVPVESEGQTGAVWYTLDSPSGQVCLHIKTVKLPVNSTSWSLRSMILMSICGPVYIGEIVFMLKLVCFCDNRGINGFAGANTRRRAPSDKPGPTVVHQKPGPLQTIFHLLPDEARYLFQVADHSYSCALERSFLYHGRMYVSAWHICFHSNVFSKQMKVVIPFGDIDEIRRSQHAFINPSITIILRMGAGGHGVPPLGSPDGRVRYKFASFWNRNHTFRALQRAQKNYHAMLEAEKKERQESALRAHSSSVKGSRRQAKVPEDSVRKTEKLQSFIKEEVLVGIYNDVFPCTAEQFFTLLLSDDSKFTSEYRSDRKDTNLTMGQWHTADEYDGQVREITFRSICRSPMCPPDTAMTEYQHVVLSPDKKMLVFETVQQAHDVPFGSYFEVHCRWSMETNSENSCTIDIKVGAHFKKWCVMQSKIKAGAVSEYKKEVELMLEVARSYIKSCNNSGGEANNSSSISTVTQDC</sequence>
<dbReference type="InterPro" id="IPR000008">
    <property type="entry name" value="C2_dom"/>
</dbReference>
<reference evidence="8" key="1">
    <citation type="submission" date="2022-02" db="EMBL/GenBank/DDBJ databases">
        <authorList>
            <person name="Henning P.M."/>
            <person name="McCubbin A.G."/>
            <person name="Shore J.S."/>
        </authorList>
    </citation>
    <scope>NUCLEOTIDE SEQUENCE</scope>
    <source>
        <strain evidence="8">F60SS</strain>
        <tissue evidence="8">Leaves</tissue>
    </source>
</reference>
<protein>
    <submittedName>
        <fullName evidence="8">BAG-associated GRAM protein 1</fullName>
    </submittedName>
</protein>
<dbReference type="Pfam" id="PF02893">
    <property type="entry name" value="GRAM"/>
    <property type="match status" value="1"/>
</dbReference>
<comment type="caution">
    <text evidence="8">The sequence shown here is derived from an EMBL/GenBank/DDBJ whole genome shotgun (WGS) entry which is preliminary data.</text>
</comment>
<dbReference type="OrthoDB" id="67700at2759"/>
<dbReference type="Proteomes" id="UP001141552">
    <property type="component" value="Unassembled WGS sequence"/>
</dbReference>
<dbReference type="Gene3D" id="2.60.40.150">
    <property type="entry name" value="C2 domain"/>
    <property type="match status" value="1"/>
</dbReference>
<dbReference type="EMBL" id="JAKUCV010001085">
    <property type="protein sequence ID" value="KAJ4847763.1"/>
    <property type="molecule type" value="Genomic_DNA"/>
</dbReference>
<dbReference type="GO" id="GO:0016020">
    <property type="term" value="C:membrane"/>
    <property type="evidence" value="ECO:0007669"/>
    <property type="project" value="UniProtKB-SubCell"/>
</dbReference>
<proteinExistence type="predicted"/>
<comment type="subcellular location">
    <subcellularLocation>
        <location evidence="1">Membrane</location>
        <topology evidence="1">Single-pass membrane protein</topology>
    </subcellularLocation>
</comment>
<evidence type="ECO:0000256" key="4">
    <source>
        <dbReference type="ARBA" id="ARBA00023136"/>
    </source>
</evidence>
<feature type="region of interest" description="Disordered" evidence="5">
    <location>
        <begin position="401"/>
        <end position="426"/>
    </location>
</feature>
<feature type="domain" description="VASt" evidence="7">
    <location>
        <begin position="441"/>
        <end position="611"/>
    </location>
</feature>
<keyword evidence="9" id="KW-1185">Reference proteome</keyword>
<dbReference type="PROSITE" id="PS50004">
    <property type="entry name" value="C2"/>
    <property type="match status" value="1"/>
</dbReference>